<organism evidence="3 4">
    <name type="scientific">Candidatus Wallbacteria bacterium GWC2_49_35</name>
    <dbReference type="NCBI Taxonomy" id="1817813"/>
    <lineage>
        <taxon>Bacteria</taxon>
        <taxon>Candidatus Walliibacteriota</taxon>
    </lineage>
</organism>
<feature type="repeat" description="TPR" evidence="1">
    <location>
        <begin position="541"/>
        <end position="574"/>
    </location>
</feature>
<sequence length="985" mass="111079">MSDLYLGKLIKSGKSTSERYCLNKLDLTTHVFICGSTGAGKTVLGKCIIEEALRNQIPAVVIDLKGDLSSLKVPLYDLSENEVADFIEGNSEADQKEKIRKNLAEFKQMLAGSGLEIKDVQNFRNGTNIKIFTPKSRVYDQFSISFLTSPPDNFDELMRNEPETVLNHIANQASVIFKRMFGESAMTSLSEEKTLMECAIMHLYKIGAELEGRTGVVNLIKTIYDVPFERIGMLKVREFISDERKMTLIRRLNTLLVGADSLWYDGESIDSIIQSLVKTEKSPGDKTNLYIFNLSMLDNFDDRNLVLANIAVTLFNRMRKLGDSREPRALFYIDEIGGGKLSFFPDDPIQNESKSSINMLLRQGRAFGLGCVLATQNPGDIDYRGLTNCHTWFVGKLLTKADRDKVMQGISASAYFLESYESFVKMAGTGDFIIKAKDGTVSAFKERWLLSFHKVLTYNDLVNLKKTLLFADDIMVGSDLLAKKEYAAAIPYFSSVLLKEPDSQKAMGLMGECHFALGAHKDAAAFFERVIKSKQNEYGQARAYYFMGEIASAAGHAEKALELFQRSVKCDAEYADSYFSAAAIHHKNQKNAEALQNIQKYVVLRPAAAAGYHLMALVYMALQDYLASDNSIKKALAFLKDASRRYPYKFLEARINYYLGQNAHSLELIDEAKAVASQSGIPSYECDYLASMIYMRFKEYDRAVSSLETVIAASPRDEEALASLADLYYQISNAEKLSETLKRLEKINPSNASIYAYNARLLLDSGRKEDALKLISSQPEGLAGADKLLAVKGMIYNALGKKDEALAAFGRAVEFNPRSLDALYMLSKNYETDKEYEKQRDVLLKAIDCQAEEKFYYDLGLCYEKLNQYQQAIESFSRLYLSVLSDPEINLKKAEWYVKLNNIAKAHECADLFIKARPRVIDGYIVKGETFTLEKKYEEAIEEYYKAEKISSDDPRLWLARAFTYNEMGDYVKSDDCKNMAMSKK</sequence>
<dbReference type="Gene3D" id="3.40.50.300">
    <property type="entry name" value="P-loop containing nucleotide triphosphate hydrolases"/>
    <property type="match status" value="2"/>
</dbReference>
<dbReference type="Gene3D" id="1.25.40.10">
    <property type="entry name" value="Tetratricopeptide repeat domain"/>
    <property type="match status" value="5"/>
</dbReference>
<dbReference type="SUPFAM" id="SSF48452">
    <property type="entry name" value="TPR-like"/>
    <property type="match status" value="2"/>
</dbReference>
<accession>A0A1F7WP87</accession>
<dbReference type="Pfam" id="PF01935">
    <property type="entry name" value="DUF87"/>
    <property type="match status" value="1"/>
</dbReference>
<gene>
    <name evidence="3" type="ORF">A2008_05385</name>
</gene>
<feature type="repeat" description="TPR" evidence="1">
    <location>
        <begin position="921"/>
        <end position="954"/>
    </location>
</feature>
<dbReference type="Pfam" id="PF14559">
    <property type="entry name" value="TPR_19"/>
    <property type="match status" value="1"/>
</dbReference>
<feature type="repeat" description="TPR" evidence="1">
    <location>
        <begin position="786"/>
        <end position="819"/>
    </location>
</feature>
<comment type="caution">
    <text evidence="3">The sequence shown here is derived from an EMBL/GenBank/DDBJ whole genome shotgun (WGS) entry which is preliminary data.</text>
</comment>
<dbReference type="InterPro" id="IPR003593">
    <property type="entry name" value="AAA+_ATPase"/>
</dbReference>
<evidence type="ECO:0000259" key="2">
    <source>
        <dbReference type="SMART" id="SM00382"/>
    </source>
</evidence>
<keyword evidence="1" id="KW-0802">TPR repeat</keyword>
<evidence type="ECO:0000256" key="1">
    <source>
        <dbReference type="PROSITE-ProRule" id="PRU00339"/>
    </source>
</evidence>
<dbReference type="InterPro" id="IPR019734">
    <property type="entry name" value="TPR_rpt"/>
</dbReference>
<feature type="repeat" description="TPR" evidence="1">
    <location>
        <begin position="853"/>
        <end position="886"/>
    </location>
</feature>
<proteinExistence type="predicted"/>
<dbReference type="SMART" id="SM00382">
    <property type="entry name" value="AAA"/>
    <property type="match status" value="1"/>
</dbReference>
<protein>
    <recommendedName>
        <fullName evidence="2">AAA+ ATPase domain-containing protein</fullName>
    </recommendedName>
</protein>
<dbReference type="PROSITE" id="PS50005">
    <property type="entry name" value="TPR"/>
    <property type="match status" value="4"/>
</dbReference>
<dbReference type="InterPro" id="IPR027417">
    <property type="entry name" value="P-loop_NTPase"/>
</dbReference>
<name>A0A1F7WP87_9BACT</name>
<dbReference type="SUPFAM" id="SSF52540">
    <property type="entry name" value="P-loop containing nucleoside triphosphate hydrolases"/>
    <property type="match status" value="1"/>
</dbReference>
<dbReference type="PANTHER" id="PTHR30121">
    <property type="entry name" value="UNCHARACTERIZED PROTEIN YJGR-RELATED"/>
    <property type="match status" value="1"/>
</dbReference>
<dbReference type="Proteomes" id="UP000178735">
    <property type="component" value="Unassembled WGS sequence"/>
</dbReference>
<dbReference type="Pfam" id="PF13414">
    <property type="entry name" value="TPR_11"/>
    <property type="match status" value="1"/>
</dbReference>
<feature type="domain" description="AAA+ ATPase" evidence="2">
    <location>
        <begin position="27"/>
        <end position="397"/>
    </location>
</feature>
<dbReference type="Pfam" id="PF13181">
    <property type="entry name" value="TPR_8"/>
    <property type="match status" value="1"/>
</dbReference>
<dbReference type="EMBL" id="MGFH01000139">
    <property type="protein sequence ID" value="OGM04646.1"/>
    <property type="molecule type" value="Genomic_DNA"/>
</dbReference>
<evidence type="ECO:0000313" key="3">
    <source>
        <dbReference type="EMBL" id="OGM04646.1"/>
    </source>
</evidence>
<dbReference type="InterPro" id="IPR051162">
    <property type="entry name" value="T4SS_component"/>
</dbReference>
<dbReference type="SMART" id="SM00028">
    <property type="entry name" value="TPR"/>
    <property type="match status" value="9"/>
</dbReference>
<dbReference type="STRING" id="1817813.A2008_05385"/>
<dbReference type="InterPro" id="IPR002789">
    <property type="entry name" value="HerA_central"/>
</dbReference>
<dbReference type="Pfam" id="PF13432">
    <property type="entry name" value="TPR_16"/>
    <property type="match status" value="1"/>
</dbReference>
<dbReference type="InterPro" id="IPR011990">
    <property type="entry name" value="TPR-like_helical_dom_sf"/>
</dbReference>
<evidence type="ECO:0000313" key="4">
    <source>
        <dbReference type="Proteomes" id="UP000178735"/>
    </source>
</evidence>
<dbReference type="AlphaFoldDB" id="A0A1F7WP87"/>
<dbReference type="PANTHER" id="PTHR30121:SF6">
    <property type="entry name" value="SLR6007 PROTEIN"/>
    <property type="match status" value="1"/>
</dbReference>
<reference evidence="3 4" key="1">
    <citation type="journal article" date="2016" name="Nat. Commun.">
        <title>Thousands of microbial genomes shed light on interconnected biogeochemical processes in an aquifer system.</title>
        <authorList>
            <person name="Anantharaman K."/>
            <person name="Brown C.T."/>
            <person name="Hug L.A."/>
            <person name="Sharon I."/>
            <person name="Castelle C.J."/>
            <person name="Probst A.J."/>
            <person name="Thomas B.C."/>
            <person name="Singh A."/>
            <person name="Wilkins M.J."/>
            <person name="Karaoz U."/>
            <person name="Brodie E.L."/>
            <person name="Williams K.H."/>
            <person name="Hubbard S.S."/>
            <person name="Banfield J.F."/>
        </authorList>
    </citation>
    <scope>NUCLEOTIDE SEQUENCE [LARGE SCALE GENOMIC DNA]</scope>
</reference>